<dbReference type="PANTHER" id="PTHR13887:SF14">
    <property type="entry name" value="DISULFIDE BOND FORMATION PROTEIN D"/>
    <property type="match status" value="1"/>
</dbReference>
<comment type="caution">
    <text evidence="8">The sequence shown here is derived from an EMBL/GenBank/DDBJ whole genome shotgun (WGS) entry which is preliminary data.</text>
</comment>
<evidence type="ECO:0000256" key="5">
    <source>
        <dbReference type="ARBA" id="ARBA00023284"/>
    </source>
</evidence>
<keyword evidence="3" id="KW-0560">Oxidoreductase</keyword>
<dbReference type="SUPFAM" id="SSF52833">
    <property type="entry name" value="Thioredoxin-like"/>
    <property type="match status" value="1"/>
</dbReference>
<keyword evidence="6" id="KW-0175">Coiled coil</keyword>
<dbReference type="EMBL" id="QDKL01000002">
    <property type="protein sequence ID" value="RZF21993.1"/>
    <property type="molecule type" value="Genomic_DNA"/>
</dbReference>
<dbReference type="RefSeq" id="WP_115361944.1">
    <property type="nucleotide sequence ID" value="NZ_QDKL01000002.1"/>
</dbReference>
<keyword evidence="5" id="KW-0676">Redox-active center</keyword>
<feature type="coiled-coil region" evidence="6">
    <location>
        <begin position="46"/>
        <end position="73"/>
    </location>
</feature>
<feature type="domain" description="Thioredoxin-like fold" evidence="7">
    <location>
        <begin position="89"/>
        <end position="253"/>
    </location>
</feature>
<evidence type="ECO:0000313" key="9">
    <source>
        <dbReference type="Proteomes" id="UP000443582"/>
    </source>
</evidence>
<sequence length="264" mass="29950">MKKSIGIVMSLLLLASCVGKDQIKQALKDDPTILAEAIKANPAEVMEALQTAAQNAKAEMAKKREEEENKKLHGFIENPLKPEIREDESIRGTKGGAITLVEYSDFQCPYCTRGFENVVKPMLEKYEGQVQFIYKHLPLSFHSEARIAAEYYEALRLQDPKMAFEFHDMLFTQEGQQKLRQYKEKYLKQAAKKVGANMTKLAKDVKSEYVVNRVKADEAEARKFEIQGTPGFVINGVPVKGAYPMSHFEMIIDLLKEKGKLKLN</sequence>
<evidence type="ECO:0000256" key="6">
    <source>
        <dbReference type="SAM" id="Coils"/>
    </source>
</evidence>
<dbReference type="PANTHER" id="PTHR13887">
    <property type="entry name" value="GLUTATHIONE S-TRANSFERASE KAPPA"/>
    <property type="match status" value="1"/>
</dbReference>
<protein>
    <submittedName>
        <fullName evidence="8">Thiol:disulfide interchange protein</fullName>
    </submittedName>
</protein>
<organism evidence="8 9">
    <name type="scientific">Halobacteriovorax vibrionivorans</name>
    <dbReference type="NCBI Taxonomy" id="2152716"/>
    <lineage>
        <taxon>Bacteria</taxon>
        <taxon>Pseudomonadati</taxon>
        <taxon>Bdellovibrionota</taxon>
        <taxon>Bacteriovoracia</taxon>
        <taxon>Bacteriovoracales</taxon>
        <taxon>Halobacteriovoraceae</taxon>
        <taxon>Halobacteriovorax</taxon>
    </lineage>
</organism>
<evidence type="ECO:0000256" key="3">
    <source>
        <dbReference type="ARBA" id="ARBA00023002"/>
    </source>
</evidence>
<keyword evidence="4" id="KW-1015">Disulfide bond</keyword>
<evidence type="ECO:0000256" key="1">
    <source>
        <dbReference type="ARBA" id="ARBA00005791"/>
    </source>
</evidence>
<evidence type="ECO:0000259" key="7">
    <source>
        <dbReference type="Pfam" id="PF13462"/>
    </source>
</evidence>
<gene>
    <name evidence="8" type="ORF">DAY19_09925</name>
</gene>
<proteinExistence type="inferred from homology"/>
<evidence type="ECO:0000256" key="4">
    <source>
        <dbReference type="ARBA" id="ARBA00023157"/>
    </source>
</evidence>
<dbReference type="Pfam" id="PF13462">
    <property type="entry name" value="Thioredoxin_4"/>
    <property type="match status" value="1"/>
</dbReference>
<comment type="similarity">
    <text evidence="1">Belongs to the thioredoxin family. DsbA subfamily.</text>
</comment>
<reference evidence="9" key="1">
    <citation type="journal article" date="2019" name="Int. J. Syst. Evol. Microbiol.">
        <title>Halobacteriovorax valvorus sp. nov., a novel prokaryotic predator isolated from coastal seawater of China.</title>
        <authorList>
            <person name="Chen M.-X."/>
        </authorList>
    </citation>
    <scope>NUCLEOTIDE SEQUENCE [LARGE SCALE GENOMIC DNA]</scope>
    <source>
        <strain evidence="9">BL9</strain>
    </source>
</reference>
<evidence type="ECO:0000313" key="8">
    <source>
        <dbReference type="EMBL" id="RZF21993.1"/>
    </source>
</evidence>
<dbReference type="InterPro" id="IPR036249">
    <property type="entry name" value="Thioredoxin-like_sf"/>
</dbReference>
<dbReference type="InterPro" id="IPR012336">
    <property type="entry name" value="Thioredoxin-like_fold"/>
</dbReference>
<dbReference type="PROSITE" id="PS51257">
    <property type="entry name" value="PROKAR_LIPOPROTEIN"/>
    <property type="match status" value="1"/>
</dbReference>
<name>A0ABY0IIP2_9BACT</name>
<keyword evidence="9" id="KW-1185">Reference proteome</keyword>
<evidence type="ECO:0000256" key="2">
    <source>
        <dbReference type="ARBA" id="ARBA00022729"/>
    </source>
</evidence>
<dbReference type="Gene3D" id="3.40.30.10">
    <property type="entry name" value="Glutaredoxin"/>
    <property type="match status" value="1"/>
</dbReference>
<dbReference type="Proteomes" id="UP000443582">
    <property type="component" value="Unassembled WGS sequence"/>
</dbReference>
<keyword evidence="2" id="KW-0732">Signal</keyword>
<accession>A0ABY0IIP2</accession>